<dbReference type="Pfam" id="PF00728">
    <property type="entry name" value="Glyco_hydro_20"/>
    <property type="match status" value="2"/>
</dbReference>
<evidence type="ECO:0000313" key="8">
    <source>
        <dbReference type="EMBL" id="GGO59489.1"/>
    </source>
</evidence>
<protein>
    <recommendedName>
        <fullName evidence="3">beta-N-acetylhexosaminidase</fullName>
        <ecNumber evidence="3">3.2.1.52</ecNumber>
    </recommendedName>
</protein>
<dbReference type="InterPro" id="IPR029018">
    <property type="entry name" value="Hex-like_dom2"/>
</dbReference>
<sequence>MPLALLPWPVDVDIRPGALRLDISAPHHALSLARYDVIDGPPEGYRLDIADEGIRIQAASAAGRFYAQRTLLQLIARDDEGFFVPHVAITDAPRFEYRGIMLDVARHFHSVDTIERLVERAADLKFNVLHLHLTDDQAWRLALECRPELADRGSSSSIGGDPGGHFTRDDVQRIVAHAAAHHMIVVPEIDLPGHTHAVSLSHPELTADPVLAPSVLEVVEEFGGGLPRTGEPYTGFAVGFSSLDARAPGLEEVLREVFAEVARLFPGPYLHVGGDEALGTARSDYRAIVDMAVRAVMATGRTPAAWHEAGAADLPADAVFQYWGFLTPSTEHAELARRALERGGRFVLSPADAIYLDMKYDADTRAGLSWANGPTSVRRSYEWDPAGVLEVPEERILGVEAALWTETIVDEATLEHMVFPRIASAAEAAWSRPLGSAERDWESFRARIAGLGLLWERAGIRFARGTEIPWR</sequence>
<dbReference type="Proteomes" id="UP000638043">
    <property type="component" value="Unassembled WGS sequence"/>
</dbReference>
<dbReference type="InterPro" id="IPR017853">
    <property type="entry name" value="GH"/>
</dbReference>
<evidence type="ECO:0000313" key="9">
    <source>
        <dbReference type="Proteomes" id="UP000638043"/>
    </source>
</evidence>
<dbReference type="SUPFAM" id="SSF51445">
    <property type="entry name" value="(Trans)glycosidases"/>
    <property type="match status" value="1"/>
</dbReference>
<feature type="domain" description="Glycoside hydrolase family 20 catalytic" evidence="6">
    <location>
        <begin position="290"/>
        <end position="432"/>
    </location>
</feature>
<dbReference type="EMBL" id="BMMQ01000001">
    <property type="protein sequence ID" value="GGO59489.1"/>
    <property type="molecule type" value="Genomic_DNA"/>
</dbReference>
<comment type="caution">
    <text evidence="8">The sequence shown here is derived from an EMBL/GenBank/DDBJ whole genome shotgun (WGS) entry which is preliminary data.</text>
</comment>
<dbReference type="SUPFAM" id="SSF55545">
    <property type="entry name" value="beta-N-acetylhexosaminidase-like domain"/>
    <property type="match status" value="1"/>
</dbReference>
<name>A0ABQ2MWN4_9MICO</name>
<evidence type="ECO:0000256" key="1">
    <source>
        <dbReference type="ARBA" id="ARBA00001231"/>
    </source>
</evidence>
<dbReference type="InterPro" id="IPR015883">
    <property type="entry name" value="Glyco_hydro_20_cat"/>
</dbReference>
<dbReference type="Gene3D" id="3.30.379.10">
    <property type="entry name" value="Chitobiase/beta-hexosaminidase domain 2-like"/>
    <property type="match status" value="1"/>
</dbReference>
<dbReference type="PANTHER" id="PTHR22600">
    <property type="entry name" value="BETA-HEXOSAMINIDASE"/>
    <property type="match status" value="1"/>
</dbReference>
<dbReference type="PANTHER" id="PTHR22600:SF57">
    <property type="entry name" value="BETA-N-ACETYLHEXOSAMINIDASE"/>
    <property type="match status" value="1"/>
</dbReference>
<dbReference type="InterPro" id="IPR015882">
    <property type="entry name" value="HEX_bac_N"/>
</dbReference>
<reference evidence="9" key="1">
    <citation type="journal article" date="2019" name="Int. J. Syst. Evol. Microbiol.">
        <title>The Global Catalogue of Microorganisms (GCM) 10K type strain sequencing project: providing services to taxonomists for standard genome sequencing and annotation.</title>
        <authorList>
            <consortium name="The Broad Institute Genomics Platform"/>
            <consortium name="The Broad Institute Genome Sequencing Center for Infectious Disease"/>
            <person name="Wu L."/>
            <person name="Ma J."/>
        </authorList>
    </citation>
    <scope>NUCLEOTIDE SEQUENCE [LARGE SCALE GENOMIC DNA]</scope>
    <source>
        <strain evidence="9">CGMCC 4.7181</strain>
    </source>
</reference>
<keyword evidence="5" id="KW-0326">Glycosidase</keyword>
<dbReference type="InterPro" id="IPR025705">
    <property type="entry name" value="Beta_hexosaminidase_sua/sub"/>
</dbReference>
<comment type="similarity">
    <text evidence="2">Belongs to the glycosyl hydrolase 20 family.</text>
</comment>
<dbReference type="Pfam" id="PF02838">
    <property type="entry name" value="Glyco_hydro_20b"/>
    <property type="match status" value="1"/>
</dbReference>
<accession>A0ABQ2MWN4</accession>
<proteinExistence type="inferred from homology"/>
<evidence type="ECO:0000256" key="2">
    <source>
        <dbReference type="ARBA" id="ARBA00006285"/>
    </source>
</evidence>
<dbReference type="PRINTS" id="PR00738">
    <property type="entry name" value="GLHYDRLASE20"/>
</dbReference>
<dbReference type="RefSeq" id="WP_188699592.1">
    <property type="nucleotide sequence ID" value="NZ_BMMQ01000001.1"/>
</dbReference>
<evidence type="ECO:0000259" key="6">
    <source>
        <dbReference type="Pfam" id="PF00728"/>
    </source>
</evidence>
<keyword evidence="9" id="KW-1185">Reference proteome</keyword>
<evidence type="ECO:0000256" key="4">
    <source>
        <dbReference type="ARBA" id="ARBA00022801"/>
    </source>
</evidence>
<dbReference type="Gene3D" id="3.20.20.80">
    <property type="entry name" value="Glycosidases"/>
    <property type="match status" value="1"/>
</dbReference>
<comment type="catalytic activity">
    <reaction evidence="1">
        <text>Hydrolysis of terminal non-reducing N-acetyl-D-hexosamine residues in N-acetyl-beta-D-hexosaminides.</text>
        <dbReference type="EC" id="3.2.1.52"/>
    </reaction>
</comment>
<evidence type="ECO:0000256" key="5">
    <source>
        <dbReference type="ARBA" id="ARBA00023295"/>
    </source>
</evidence>
<evidence type="ECO:0000259" key="7">
    <source>
        <dbReference type="Pfam" id="PF02838"/>
    </source>
</evidence>
<evidence type="ECO:0000256" key="3">
    <source>
        <dbReference type="ARBA" id="ARBA00012663"/>
    </source>
</evidence>
<keyword evidence="4" id="KW-0378">Hydrolase</keyword>
<feature type="domain" description="Beta-hexosaminidase bacterial type N-terminal" evidence="7">
    <location>
        <begin position="32"/>
        <end position="92"/>
    </location>
</feature>
<dbReference type="EC" id="3.2.1.52" evidence="3"/>
<feature type="domain" description="Glycoside hydrolase family 20 catalytic" evidence="6">
    <location>
        <begin position="95"/>
        <end position="278"/>
    </location>
</feature>
<gene>
    <name evidence="8" type="ORF">GCM10010910_02570</name>
</gene>
<organism evidence="8 9">
    <name type="scientific">Microbacterium nanhaiense</name>
    <dbReference type="NCBI Taxonomy" id="1301026"/>
    <lineage>
        <taxon>Bacteria</taxon>
        <taxon>Bacillati</taxon>
        <taxon>Actinomycetota</taxon>
        <taxon>Actinomycetes</taxon>
        <taxon>Micrococcales</taxon>
        <taxon>Microbacteriaceae</taxon>
        <taxon>Microbacterium</taxon>
    </lineage>
</organism>